<dbReference type="Pfam" id="PF01261">
    <property type="entry name" value="AP_endonuc_2"/>
    <property type="match status" value="1"/>
</dbReference>
<feature type="domain" description="Xylose isomerase-like TIM barrel" evidence="1">
    <location>
        <begin position="24"/>
        <end position="221"/>
    </location>
</feature>
<dbReference type="KEGG" id="mfv:Mfer_0574"/>
<dbReference type="OrthoDB" id="59344at2157"/>
<dbReference type="InterPro" id="IPR013022">
    <property type="entry name" value="Xyl_isomerase-like_TIM-brl"/>
</dbReference>
<evidence type="ECO:0000259" key="1">
    <source>
        <dbReference type="Pfam" id="PF01261"/>
    </source>
</evidence>
<accession>E3GYJ1</accession>
<proteinExistence type="predicted"/>
<dbReference type="Gene3D" id="3.20.20.150">
    <property type="entry name" value="Divalent-metal-dependent TIM barrel enzymes"/>
    <property type="match status" value="1"/>
</dbReference>
<dbReference type="STRING" id="523846.Mfer_0574"/>
<evidence type="ECO:0000313" key="3">
    <source>
        <dbReference type="Proteomes" id="UP000002315"/>
    </source>
</evidence>
<dbReference type="PANTHER" id="PTHR12110">
    <property type="entry name" value="HYDROXYPYRUVATE ISOMERASE"/>
    <property type="match status" value="1"/>
</dbReference>
<evidence type="ECO:0000313" key="2">
    <source>
        <dbReference type="EMBL" id="ADP77373.1"/>
    </source>
</evidence>
<dbReference type="InterPro" id="IPR036237">
    <property type="entry name" value="Xyl_isomerase-like_sf"/>
</dbReference>
<dbReference type="SUPFAM" id="SSF51658">
    <property type="entry name" value="Xylose isomerase-like"/>
    <property type="match status" value="1"/>
</dbReference>
<keyword evidence="2" id="KW-0413">Isomerase</keyword>
<dbReference type="HOGENOM" id="CLU_050006_7_2_2"/>
<keyword evidence="3" id="KW-1185">Reference proteome</keyword>
<gene>
    <name evidence="2" type="ordered locus">Mfer_0574</name>
</gene>
<dbReference type="EMBL" id="CP002278">
    <property type="protein sequence ID" value="ADP77373.1"/>
    <property type="molecule type" value="Genomic_DNA"/>
</dbReference>
<name>E3GYJ1_METFV</name>
<organism evidence="2 3">
    <name type="scientific">Methanothermus fervidus (strain ATCC 43054 / DSM 2088 / JCM 10308 / V24 S)</name>
    <dbReference type="NCBI Taxonomy" id="523846"/>
    <lineage>
        <taxon>Archaea</taxon>
        <taxon>Methanobacteriati</taxon>
        <taxon>Methanobacteriota</taxon>
        <taxon>Methanomada group</taxon>
        <taxon>Methanobacteria</taxon>
        <taxon>Methanobacteriales</taxon>
        <taxon>Methanothermaceae</taxon>
        <taxon>Methanothermus</taxon>
    </lineage>
</organism>
<dbReference type="Proteomes" id="UP000002315">
    <property type="component" value="Chromosome"/>
</dbReference>
<dbReference type="AlphaFoldDB" id="E3GYJ1"/>
<protein>
    <submittedName>
        <fullName evidence="2">Xylose isomerase domain protein TIM barrel</fullName>
    </submittedName>
</protein>
<dbReference type="InterPro" id="IPR050312">
    <property type="entry name" value="IolE/XylAMocC-like"/>
</dbReference>
<reference evidence="2 3" key="1">
    <citation type="journal article" date="2010" name="Stand. Genomic Sci.">
        <title>Complete genome sequence of Methanothermus fervidus type strain (V24S).</title>
        <authorList>
            <person name="Anderson I."/>
            <person name="Djao O.D."/>
            <person name="Misra M."/>
            <person name="Chertkov O."/>
            <person name="Nolan M."/>
            <person name="Lucas S."/>
            <person name="Lapidus A."/>
            <person name="Del Rio T.G."/>
            <person name="Tice H."/>
            <person name="Cheng J.F."/>
            <person name="Tapia R."/>
            <person name="Han C."/>
            <person name="Goodwin L."/>
            <person name="Pitluck S."/>
            <person name="Liolios K."/>
            <person name="Ivanova N."/>
            <person name="Mavromatis K."/>
            <person name="Mikhailova N."/>
            <person name="Pati A."/>
            <person name="Brambilla E."/>
            <person name="Chen A."/>
            <person name="Palaniappan K."/>
            <person name="Land M."/>
            <person name="Hauser L."/>
            <person name="Chang Y.J."/>
            <person name="Jeffries C.D."/>
            <person name="Sikorski J."/>
            <person name="Spring S."/>
            <person name="Rohde M."/>
            <person name="Eichinger K."/>
            <person name="Huber H."/>
            <person name="Wirth R."/>
            <person name="Goker M."/>
            <person name="Detter J.C."/>
            <person name="Woyke T."/>
            <person name="Bristow J."/>
            <person name="Eisen J.A."/>
            <person name="Markowitz V."/>
            <person name="Hugenholtz P."/>
            <person name="Klenk H.P."/>
            <person name="Kyrpides N.C."/>
        </authorList>
    </citation>
    <scope>NUCLEOTIDE SEQUENCE [LARGE SCALE GENOMIC DNA]</scope>
    <source>
        <strain evidence="3">ATCC 43054 / DSM 2088 / JCM 10308 / V24 S</strain>
    </source>
</reference>
<dbReference type="GO" id="GO:0016853">
    <property type="term" value="F:isomerase activity"/>
    <property type="evidence" value="ECO:0007669"/>
    <property type="project" value="UniProtKB-KW"/>
</dbReference>
<sequence length="257" mass="29567">MKLGFSTLALIPKPLNQILKIFSKSKFELLELLCDGPYWPRNLLKKIDEIIEIFSSYDLKLYVHAPTVDLNIASLNEGIRNESKVQIKESIQLAAELDAKAVTIHPGYVKRPDKHLRDLAVKYSKNSIHECQEYAEEIGMKLCIENMPNRNIYLCKNVNEYLEFIEECNSCATIDIGHANTSGQLKEFMKIKACYHHINDNDGKKDQHLPLGEGNIDLKYLKFIKNGIIEVNDYKKVLKCKEVIQKFLRGEINGKKR</sequence>
<dbReference type="PANTHER" id="PTHR12110:SF21">
    <property type="entry name" value="XYLOSE ISOMERASE-LIKE TIM BARREL DOMAIN-CONTAINING PROTEIN"/>
    <property type="match status" value="1"/>
</dbReference>